<reference evidence="1" key="1">
    <citation type="journal article" date="2018" name="Environ. Microbiol.">
        <title>Sporulation capability and amylosome conservation among diverse human colonic and rumen isolates of the keystone starch-degrader Ruminococcus bromii.</title>
        <authorList>
            <person name="Mukhopadhya I."/>
            <person name="Morais S."/>
            <person name="Laverde-Gomez J."/>
            <person name="Sheridan P.O."/>
            <person name="Walker A.W."/>
            <person name="Kelly W."/>
            <person name="Klieve A.V."/>
            <person name="Ouwerkerk D."/>
            <person name="Duncan S.H."/>
            <person name="Louis P."/>
            <person name="Koropatkin N."/>
            <person name="Cockburn D."/>
            <person name="Kibler R."/>
            <person name="Cooper P.J."/>
            <person name="Sandoval C."/>
            <person name="Crost E."/>
            <person name="Juge N."/>
            <person name="Bayer E.A."/>
            <person name="Flint H.J."/>
        </authorList>
    </citation>
    <scope>NUCLEOTIDE SEQUENCE [LARGE SCALE GENOMIC DNA]</scope>
    <source>
        <strain evidence="1">ATCC 27255</strain>
    </source>
</reference>
<gene>
    <name evidence="1" type="ORF">RBATCC27255_01119</name>
</gene>
<sequence length="56" mass="6171">MKIKSFIAHSVAKLVMIAAKEASGTASWYGSGQPEEPEVLKAYFSNVKDIEKLDKQ</sequence>
<dbReference type="AlphaFoldDB" id="A0A2N0URX4"/>
<dbReference type="InterPro" id="IPR009229">
    <property type="entry name" value="AgrD"/>
</dbReference>
<dbReference type="NCBIfam" id="TIGR04223">
    <property type="entry name" value="quorum_AgrD"/>
    <property type="match status" value="1"/>
</dbReference>
<comment type="caution">
    <text evidence="1">The sequence shown here is derived from an EMBL/GenBank/DDBJ whole genome shotgun (WGS) entry which is preliminary data.</text>
</comment>
<dbReference type="Proteomes" id="UP000233425">
    <property type="component" value="Unassembled WGS sequence"/>
</dbReference>
<evidence type="ECO:0000313" key="1">
    <source>
        <dbReference type="EMBL" id="PKD29699.1"/>
    </source>
</evidence>
<organism evidence="1 2">
    <name type="scientific">Ruminococcus bromii</name>
    <dbReference type="NCBI Taxonomy" id="40518"/>
    <lineage>
        <taxon>Bacteria</taxon>
        <taxon>Bacillati</taxon>
        <taxon>Bacillota</taxon>
        <taxon>Clostridia</taxon>
        <taxon>Eubacteriales</taxon>
        <taxon>Oscillospiraceae</taxon>
        <taxon>Ruminococcus</taxon>
    </lineage>
</organism>
<proteinExistence type="predicted"/>
<protein>
    <submittedName>
        <fullName evidence="1">Cyclic lactone autoinducer peptide</fullName>
    </submittedName>
</protein>
<dbReference type="EMBL" id="NNSR01000054">
    <property type="protein sequence ID" value="PKD29699.1"/>
    <property type="molecule type" value="Genomic_DNA"/>
</dbReference>
<keyword evidence="2" id="KW-1185">Reference proteome</keyword>
<dbReference type="RefSeq" id="WP_101029126.1">
    <property type="nucleotide sequence ID" value="NZ_CABMMZ010000054.1"/>
</dbReference>
<name>A0A2N0URX4_9FIRM</name>
<accession>A0A2N0URX4</accession>
<evidence type="ECO:0000313" key="2">
    <source>
        <dbReference type="Proteomes" id="UP000233425"/>
    </source>
</evidence>